<dbReference type="InterPro" id="IPR017452">
    <property type="entry name" value="GPCR_Rhodpsn_7TM"/>
</dbReference>
<comment type="subcellular location">
    <subcellularLocation>
        <location evidence="1">Cell membrane</location>
        <topology evidence="1">Multi-pass membrane protein</topology>
    </subcellularLocation>
</comment>
<feature type="transmembrane region" description="Helical" evidence="9">
    <location>
        <begin position="238"/>
        <end position="256"/>
    </location>
</feature>
<feature type="transmembrane region" description="Helical" evidence="9">
    <location>
        <begin position="12"/>
        <end position="34"/>
    </location>
</feature>
<dbReference type="EMBL" id="CAJNOJ010000125">
    <property type="protein sequence ID" value="CAF1161119.1"/>
    <property type="molecule type" value="Genomic_DNA"/>
</dbReference>
<dbReference type="GO" id="GO:0008528">
    <property type="term" value="F:G protein-coupled peptide receptor activity"/>
    <property type="evidence" value="ECO:0007669"/>
    <property type="project" value="TreeGrafter"/>
</dbReference>
<evidence type="ECO:0000313" key="13">
    <source>
        <dbReference type="Proteomes" id="UP000663828"/>
    </source>
</evidence>
<keyword evidence="13" id="KW-1185">Reference proteome</keyword>
<evidence type="ECO:0000256" key="9">
    <source>
        <dbReference type="SAM" id="Phobius"/>
    </source>
</evidence>
<feature type="transmembrane region" description="Helical" evidence="9">
    <location>
        <begin position="167"/>
        <end position="190"/>
    </location>
</feature>
<evidence type="ECO:0000256" key="2">
    <source>
        <dbReference type="ARBA" id="ARBA00022475"/>
    </source>
</evidence>
<dbReference type="PROSITE" id="PS50262">
    <property type="entry name" value="G_PROTEIN_RECEP_F1_2"/>
    <property type="match status" value="1"/>
</dbReference>
<dbReference type="PANTHER" id="PTHR24230:SF120">
    <property type="entry name" value="G-PROTEIN COUPLED RECEPTOR DAF-38"/>
    <property type="match status" value="1"/>
</dbReference>
<evidence type="ECO:0000256" key="3">
    <source>
        <dbReference type="ARBA" id="ARBA00022692"/>
    </source>
</evidence>
<sequence length="311" mass="35649">MSTILALQIELNVYFITIVYFTGTVTNLLNIIVFRRRTFRMNCCSWYFICLSLSQILLLHITCLLPLIISWTDYNGFSSVDSLCKIRTYVSVFSLVLFRHLICTISIDRWVATSSSACFRKQNSPRNTRWTLVTSILLWSLLSIHVLCTYTAKGTSCSPISDTTYEIFLICYSIITSNGSFCIAMIFSTLTVMNIRQIRRQTDTTLPTTTASTNAVLSATLTRVRLTRAYKRNRRNRHFIRLAVFQTVLYLIFNFLSSFSPLLLCFNSLFHSQTAAIPSFITSVHLIGCYLFYLYISVSAHENNKEINKSS</sequence>
<feature type="domain" description="G-protein coupled receptors family 1 profile" evidence="10">
    <location>
        <begin position="26"/>
        <end position="264"/>
    </location>
</feature>
<evidence type="ECO:0000256" key="5">
    <source>
        <dbReference type="ARBA" id="ARBA00023040"/>
    </source>
</evidence>
<keyword evidence="4 9" id="KW-1133">Transmembrane helix</keyword>
<protein>
    <recommendedName>
        <fullName evidence="10">G-protein coupled receptors family 1 profile domain-containing protein</fullName>
    </recommendedName>
</protein>
<dbReference type="AlphaFoldDB" id="A0A814TFP6"/>
<keyword evidence="2" id="KW-1003">Cell membrane</keyword>
<keyword evidence="6 9" id="KW-0472">Membrane</keyword>
<dbReference type="SUPFAM" id="SSF81321">
    <property type="entry name" value="Family A G protein-coupled receptor-like"/>
    <property type="match status" value="1"/>
</dbReference>
<dbReference type="Proteomes" id="UP000663828">
    <property type="component" value="Unassembled WGS sequence"/>
</dbReference>
<name>A0A814TFP6_ADIRI</name>
<feature type="transmembrane region" description="Helical" evidence="9">
    <location>
        <begin position="132"/>
        <end position="152"/>
    </location>
</feature>
<feature type="transmembrane region" description="Helical" evidence="9">
    <location>
        <begin position="46"/>
        <end position="69"/>
    </location>
</feature>
<feature type="transmembrane region" description="Helical" evidence="9">
    <location>
        <begin position="276"/>
        <end position="296"/>
    </location>
</feature>
<evidence type="ECO:0000256" key="1">
    <source>
        <dbReference type="ARBA" id="ARBA00004651"/>
    </source>
</evidence>
<feature type="transmembrane region" description="Helical" evidence="9">
    <location>
        <begin position="89"/>
        <end position="111"/>
    </location>
</feature>
<keyword evidence="3 9" id="KW-0812">Transmembrane</keyword>
<evidence type="ECO:0000313" key="14">
    <source>
        <dbReference type="Proteomes" id="UP000663852"/>
    </source>
</evidence>
<organism evidence="12 14">
    <name type="scientific">Adineta ricciae</name>
    <name type="common">Rotifer</name>
    <dbReference type="NCBI Taxonomy" id="249248"/>
    <lineage>
        <taxon>Eukaryota</taxon>
        <taxon>Metazoa</taxon>
        <taxon>Spiralia</taxon>
        <taxon>Gnathifera</taxon>
        <taxon>Rotifera</taxon>
        <taxon>Eurotatoria</taxon>
        <taxon>Bdelloidea</taxon>
        <taxon>Adinetida</taxon>
        <taxon>Adinetidae</taxon>
        <taxon>Adineta</taxon>
    </lineage>
</organism>
<evidence type="ECO:0000256" key="6">
    <source>
        <dbReference type="ARBA" id="ARBA00023136"/>
    </source>
</evidence>
<keyword evidence="8" id="KW-0807">Transducer</keyword>
<evidence type="ECO:0000256" key="8">
    <source>
        <dbReference type="ARBA" id="ARBA00023224"/>
    </source>
</evidence>
<dbReference type="Proteomes" id="UP000663852">
    <property type="component" value="Unassembled WGS sequence"/>
</dbReference>
<dbReference type="OrthoDB" id="10063096at2759"/>
<dbReference type="GO" id="GO:0007218">
    <property type="term" value="P:neuropeptide signaling pathway"/>
    <property type="evidence" value="ECO:0007669"/>
    <property type="project" value="TreeGrafter"/>
</dbReference>
<evidence type="ECO:0000313" key="12">
    <source>
        <dbReference type="EMBL" id="CAF1161119.1"/>
    </source>
</evidence>
<gene>
    <name evidence="12" type="ORF">EDS130_LOCUS23146</name>
    <name evidence="11" type="ORF">XAT740_LOCUS5943</name>
</gene>
<accession>A0A814TFP6</accession>
<evidence type="ECO:0000256" key="4">
    <source>
        <dbReference type="ARBA" id="ARBA00022989"/>
    </source>
</evidence>
<evidence type="ECO:0000259" key="10">
    <source>
        <dbReference type="PROSITE" id="PS50262"/>
    </source>
</evidence>
<dbReference type="GO" id="GO:0005886">
    <property type="term" value="C:plasma membrane"/>
    <property type="evidence" value="ECO:0007669"/>
    <property type="project" value="UniProtKB-SubCell"/>
</dbReference>
<evidence type="ECO:0000313" key="11">
    <source>
        <dbReference type="EMBL" id="CAF0860151.1"/>
    </source>
</evidence>
<keyword evidence="7" id="KW-0675">Receptor</keyword>
<evidence type="ECO:0000256" key="7">
    <source>
        <dbReference type="ARBA" id="ARBA00023170"/>
    </source>
</evidence>
<dbReference type="Gene3D" id="1.20.1070.10">
    <property type="entry name" value="Rhodopsin 7-helix transmembrane proteins"/>
    <property type="match status" value="1"/>
</dbReference>
<dbReference type="PANTHER" id="PTHR24230">
    <property type="entry name" value="G-PROTEIN COUPLED RECEPTOR"/>
    <property type="match status" value="1"/>
</dbReference>
<reference evidence="12" key="1">
    <citation type="submission" date="2021-02" db="EMBL/GenBank/DDBJ databases">
        <authorList>
            <person name="Nowell W R."/>
        </authorList>
    </citation>
    <scope>NUCLEOTIDE SEQUENCE</scope>
</reference>
<comment type="caution">
    <text evidence="12">The sequence shown here is derived from an EMBL/GenBank/DDBJ whole genome shotgun (WGS) entry which is preliminary data.</text>
</comment>
<dbReference type="EMBL" id="CAJNOR010000264">
    <property type="protein sequence ID" value="CAF0860151.1"/>
    <property type="molecule type" value="Genomic_DNA"/>
</dbReference>
<proteinExistence type="predicted"/>
<keyword evidence="5" id="KW-0297">G-protein coupled receptor</keyword>